<dbReference type="FunFam" id="1.10.510.10:FF:001090">
    <property type="entry name" value="Serine threonine protein kinase putative"/>
    <property type="match status" value="1"/>
</dbReference>
<sequence length="464" mass="52372">MVSTWVRGKCIGKGAFGTISVALRKLEAQTQIFAVKSVDIKTGLPGQLEALENEIRILQRMSSPHVVTFLGEDTTSEKRNLHMEYMPGGTLADLDADVEEYLVRQYTWCLVSALKHVHANGVVHCDVKGKNVLIGDGANGCSCKLADFGSAMEFAGEGLPAASPRGSPLWMAPEVIRQECQGPASDVWSLGCTVIEMLRGKPPWEGNAVDALSRIGFSGEVPGFPRRLSELGRDFLEKCLRWEPRRRWSCDQLLEHPFLLPCGVIVESSPRCVLDRVDSEFAEFDEEDEEDEEEEEETMRTENEKSARDRIGNLAMSVGVDWETQGWVMVRELALDAEPVAGDSSEDVREGMILGNFEILRVERGIHVGTNLKCVGLEKKMEKFGMWSLSGRRWLVQYNRLSECELGWENVDKKKRMIMKIKIYKLYRKLLESHCLFLKYLNIYLCFGVIGWINFDGIMSKVYL</sequence>
<reference evidence="9 10" key="1">
    <citation type="submission" date="2024-01" db="EMBL/GenBank/DDBJ databases">
        <title>The genomes of 5 underutilized Papilionoideae crops provide insights into root nodulation and disease resistanc.</title>
        <authorList>
            <person name="Jiang F."/>
        </authorList>
    </citation>
    <scope>NUCLEOTIDE SEQUENCE [LARGE SCALE GENOMIC DNA]</scope>
    <source>
        <strain evidence="9">JINMINGXINNONG_FW02</strain>
        <tissue evidence="9">Leaves</tissue>
    </source>
</reference>
<dbReference type="Gene3D" id="1.10.510.10">
    <property type="entry name" value="Transferase(Phosphotransferase) domain 1"/>
    <property type="match status" value="1"/>
</dbReference>
<dbReference type="EMBL" id="JAYMYR010000011">
    <property type="protein sequence ID" value="KAK7333213.1"/>
    <property type="molecule type" value="Genomic_DNA"/>
</dbReference>
<dbReference type="InterPro" id="IPR008271">
    <property type="entry name" value="Ser/Thr_kinase_AS"/>
</dbReference>
<keyword evidence="2 5" id="KW-0547">Nucleotide-binding</keyword>
<protein>
    <recommendedName>
        <fullName evidence="8">Protein kinase domain-containing protein</fullName>
    </recommendedName>
</protein>
<evidence type="ECO:0000256" key="3">
    <source>
        <dbReference type="ARBA" id="ARBA00022777"/>
    </source>
</evidence>
<dbReference type="PANTHER" id="PTHR48011">
    <property type="entry name" value="CCR4-NOT TRANSCRIPTIONAL COMPLEX SUBUNIT CAF120-RELATED"/>
    <property type="match status" value="1"/>
</dbReference>
<dbReference type="GO" id="GO:0005524">
    <property type="term" value="F:ATP binding"/>
    <property type="evidence" value="ECO:0007669"/>
    <property type="project" value="UniProtKB-UniRule"/>
</dbReference>
<keyword evidence="10" id="KW-1185">Reference proteome</keyword>
<comment type="caution">
    <text evidence="9">The sequence shown here is derived from an EMBL/GenBank/DDBJ whole genome shotgun (WGS) entry which is preliminary data.</text>
</comment>
<keyword evidence="3" id="KW-0418">Kinase</keyword>
<dbReference type="AlphaFoldDB" id="A0AAN9QJ11"/>
<evidence type="ECO:0000256" key="6">
    <source>
        <dbReference type="RuleBase" id="RU000304"/>
    </source>
</evidence>
<evidence type="ECO:0000256" key="7">
    <source>
        <dbReference type="SAM" id="MobiDB-lite"/>
    </source>
</evidence>
<evidence type="ECO:0000313" key="9">
    <source>
        <dbReference type="EMBL" id="KAK7333213.1"/>
    </source>
</evidence>
<dbReference type="InterPro" id="IPR011009">
    <property type="entry name" value="Kinase-like_dom_sf"/>
</dbReference>
<dbReference type="PANTHER" id="PTHR48011:SF25">
    <property type="entry name" value="PROTEIN KINASE DOMAIN-CONTAINING PROTEIN"/>
    <property type="match status" value="1"/>
</dbReference>
<dbReference type="PROSITE" id="PS00107">
    <property type="entry name" value="PROTEIN_KINASE_ATP"/>
    <property type="match status" value="1"/>
</dbReference>
<dbReference type="InterPro" id="IPR052751">
    <property type="entry name" value="Plant_MAPKKK"/>
</dbReference>
<proteinExistence type="inferred from homology"/>
<keyword evidence="6" id="KW-0723">Serine/threonine-protein kinase</keyword>
<dbReference type="Pfam" id="PF00069">
    <property type="entry name" value="Pkinase"/>
    <property type="match status" value="1"/>
</dbReference>
<dbReference type="GO" id="GO:0004674">
    <property type="term" value="F:protein serine/threonine kinase activity"/>
    <property type="evidence" value="ECO:0007669"/>
    <property type="project" value="UniProtKB-KW"/>
</dbReference>
<keyword evidence="4 5" id="KW-0067">ATP-binding</keyword>
<feature type="domain" description="Protein kinase" evidence="8">
    <location>
        <begin position="5"/>
        <end position="259"/>
    </location>
</feature>
<dbReference type="InterPro" id="IPR017441">
    <property type="entry name" value="Protein_kinase_ATP_BS"/>
</dbReference>
<dbReference type="Proteomes" id="UP001374584">
    <property type="component" value="Unassembled WGS sequence"/>
</dbReference>
<feature type="region of interest" description="Disordered" evidence="7">
    <location>
        <begin position="283"/>
        <end position="306"/>
    </location>
</feature>
<gene>
    <name evidence="9" type="ORF">VNO80_29978</name>
</gene>
<keyword evidence="1" id="KW-0808">Transferase</keyword>
<evidence type="ECO:0000256" key="4">
    <source>
        <dbReference type="ARBA" id="ARBA00022840"/>
    </source>
</evidence>
<evidence type="ECO:0000256" key="1">
    <source>
        <dbReference type="ARBA" id="ARBA00022679"/>
    </source>
</evidence>
<name>A0AAN9QJ11_PHACN</name>
<dbReference type="PROSITE" id="PS00108">
    <property type="entry name" value="PROTEIN_KINASE_ST"/>
    <property type="match status" value="1"/>
</dbReference>
<accession>A0AAN9QJ11</accession>
<dbReference type="SMART" id="SM00220">
    <property type="entry name" value="S_TKc"/>
    <property type="match status" value="1"/>
</dbReference>
<evidence type="ECO:0000256" key="2">
    <source>
        <dbReference type="ARBA" id="ARBA00022741"/>
    </source>
</evidence>
<feature type="binding site" evidence="5">
    <location>
        <position position="36"/>
    </location>
    <ligand>
        <name>ATP</name>
        <dbReference type="ChEBI" id="CHEBI:30616"/>
    </ligand>
</feature>
<dbReference type="PROSITE" id="PS50011">
    <property type="entry name" value="PROTEIN_KINASE_DOM"/>
    <property type="match status" value="1"/>
</dbReference>
<evidence type="ECO:0000313" key="10">
    <source>
        <dbReference type="Proteomes" id="UP001374584"/>
    </source>
</evidence>
<comment type="similarity">
    <text evidence="6">Belongs to the protein kinase superfamily.</text>
</comment>
<organism evidence="9 10">
    <name type="scientific">Phaseolus coccineus</name>
    <name type="common">Scarlet runner bean</name>
    <name type="synonym">Phaseolus multiflorus</name>
    <dbReference type="NCBI Taxonomy" id="3886"/>
    <lineage>
        <taxon>Eukaryota</taxon>
        <taxon>Viridiplantae</taxon>
        <taxon>Streptophyta</taxon>
        <taxon>Embryophyta</taxon>
        <taxon>Tracheophyta</taxon>
        <taxon>Spermatophyta</taxon>
        <taxon>Magnoliopsida</taxon>
        <taxon>eudicotyledons</taxon>
        <taxon>Gunneridae</taxon>
        <taxon>Pentapetalae</taxon>
        <taxon>rosids</taxon>
        <taxon>fabids</taxon>
        <taxon>Fabales</taxon>
        <taxon>Fabaceae</taxon>
        <taxon>Papilionoideae</taxon>
        <taxon>50 kb inversion clade</taxon>
        <taxon>NPAAA clade</taxon>
        <taxon>indigoferoid/millettioid clade</taxon>
        <taxon>Phaseoleae</taxon>
        <taxon>Phaseolus</taxon>
    </lineage>
</organism>
<dbReference type="CDD" id="cd06606">
    <property type="entry name" value="STKc_MAPKKK"/>
    <property type="match status" value="1"/>
</dbReference>
<evidence type="ECO:0000256" key="5">
    <source>
        <dbReference type="PROSITE-ProRule" id="PRU10141"/>
    </source>
</evidence>
<dbReference type="GO" id="GO:0007165">
    <property type="term" value="P:signal transduction"/>
    <property type="evidence" value="ECO:0007669"/>
    <property type="project" value="TreeGrafter"/>
</dbReference>
<dbReference type="SUPFAM" id="SSF56112">
    <property type="entry name" value="Protein kinase-like (PK-like)"/>
    <property type="match status" value="1"/>
</dbReference>
<evidence type="ECO:0000259" key="8">
    <source>
        <dbReference type="PROSITE" id="PS50011"/>
    </source>
</evidence>
<feature type="compositionally biased region" description="Acidic residues" evidence="7">
    <location>
        <begin position="283"/>
        <end position="297"/>
    </location>
</feature>
<dbReference type="InterPro" id="IPR000719">
    <property type="entry name" value="Prot_kinase_dom"/>
</dbReference>